<dbReference type="EMBL" id="AP019308">
    <property type="protein sequence ID" value="BBH24479.1"/>
    <property type="molecule type" value="Genomic_DNA"/>
</dbReference>
<keyword evidence="6" id="KW-0472">Membrane</keyword>
<evidence type="ECO:0000313" key="7">
    <source>
        <dbReference type="EMBL" id="BBH24479.1"/>
    </source>
</evidence>
<dbReference type="InterPro" id="IPR032808">
    <property type="entry name" value="DoxX"/>
</dbReference>
<evidence type="ECO:0000256" key="4">
    <source>
        <dbReference type="ARBA" id="ARBA00022692"/>
    </source>
</evidence>
<keyword evidence="8" id="KW-1185">Reference proteome</keyword>
<keyword evidence="5" id="KW-1133">Transmembrane helix</keyword>
<accession>A0A3G9JN61</accession>
<dbReference type="GO" id="GO:0005886">
    <property type="term" value="C:plasma membrane"/>
    <property type="evidence" value="ECO:0007669"/>
    <property type="project" value="UniProtKB-SubCell"/>
</dbReference>
<dbReference type="InterPro" id="IPR051907">
    <property type="entry name" value="DoxX-like_oxidoreductase"/>
</dbReference>
<proteinExistence type="inferred from homology"/>
<dbReference type="OrthoDB" id="886570at2"/>
<evidence type="ECO:0000256" key="2">
    <source>
        <dbReference type="ARBA" id="ARBA00006679"/>
    </source>
</evidence>
<dbReference type="AlphaFoldDB" id="A0A3G9JN61"/>
<gene>
    <name evidence="7" type="primary">yfiD</name>
    <name evidence="7" type="ORF">Back11_58240</name>
</gene>
<keyword evidence="4" id="KW-0812">Transmembrane</keyword>
<evidence type="ECO:0000256" key="3">
    <source>
        <dbReference type="ARBA" id="ARBA00022475"/>
    </source>
</evidence>
<keyword evidence="3" id="KW-1003">Cell membrane</keyword>
<organism evidence="7 8">
    <name type="scientific">Paenibacillus baekrokdamisoli</name>
    <dbReference type="NCBI Taxonomy" id="1712516"/>
    <lineage>
        <taxon>Bacteria</taxon>
        <taxon>Bacillati</taxon>
        <taxon>Bacillota</taxon>
        <taxon>Bacilli</taxon>
        <taxon>Bacillales</taxon>
        <taxon>Paenibacillaceae</taxon>
        <taxon>Paenibacillus</taxon>
    </lineage>
</organism>
<dbReference type="PANTHER" id="PTHR33452:SF1">
    <property type="entry name" value="INNER MEMBRANE PROTEIN YPHA-RELATED"/>
    <property type="match status" value="1"/>
</dbReference>
<dbReference type="PANTHER" id="PTHR33452">
    <property type="entry name" value="OXIDOREDUCTASE CATD-RELATED"/>
    <property type="match status" value="1"/>
</dbReference>
<dbReference type="Proteomes" id="UP000275368">
    <property type="component" value="Chromosome"/>
</dbReference>
<dbReference type="KEGG" id="pbk:Back11_58240"/>
<dbReference type="Pfam" id="PF07681">
    <property type="entry name" value="DoxX"/>
    <property type="match status" value="1"/>
</dbReference>
<evidence type="ECO:0000256" key="1">
    <source>
        <dbReference type="ARBA" id="ARBA00004651"/>
    </source>
</evidence>
<comment type="similarity">
    <text evidence="2">Belongs to the DoxX family.</text>
</comment>
<comment type="subcellular location">
    <subcellularLocation>
        <location evidence="1">Cell membrane</location>
        <topology evidence="1">Multi-pass membrane protein</topology>
    </subcellularLocation>
</comment>
<reference evidence="7 8" key="1">
    <citation type="submission" date="2018-11" db="EMBL/GenBank/DDBJ databases">
        <title>Complete genome sequence of Paenibacillus baekrokdamisoli strain KCTC 33723.</title>
        <authorList>
            <person name="Kang S.W."/>
            <person name="Lee K.C."/>
            <person name="Kim K.K."/>
            <person name="Kim J.S."/>
            <person name="Kim D.S."/>
            <person name="Ko S.H."/>
            <person name="Yang S.H."/>
            <person name="Lee J.S."/>
        </authorList>
    </citation>
    <scope>NUCLEOTIDE SEQUENCE [LARGE SCALE GENOMIC DNA]</scope>
    <source>
        <strain evidence="7 8">KCTC 33723</strain>
    </source>
</reference>
<sequence length="135" mass="14446">MNKVSLVTTLMRVVLGILFIAHGYSKFQMGLGNVSAWFESAGTPGFLAYIAGPLELFGGILLVIGLFTRYVSALFIIMLIGAIVTMKWSLGLLGSGGTTGYELDLAYLMLTVYLMAAGSTQLSVDHILFGRGKQS</sequence>
<dbReference type="RefSeq" id="WP_125664714.1">
    <property type="nucleotide sequence ID" value="NZ_AP019308.1"/>
</dbReference>
<evidence type="ECO:0000256" key="5">
    <source>
        <dbReference type="ARBA" id="ARBA00022989"/>
    </source>
</evidence>
<name>A0A3G9JN61_9BACL</name>
<protein>
    <submittedName>
        <fullName evidence="7">Uncharacterized protein</fullName>
    </submittedName>
</protein>
<evidence type="ECO:0000313" key="8">
    <source>
        <dbReference type="Proteomes" id="UP000275368"/>
    </source>
</evidence>
<evidence type="ECO:0000256" key="6">
    <source>
        <dbReference type="ARBA" id="ARBA00023136"/>
    </source>
</evidence>